<dbReference type="InParanoid" id="A0A7E5VZQ6"/>
<dbReference type="Pfam" id="PF19038">
    <property type="entry name" value="Fuz_longin_3"/>
    <property type="match status" value="1"/>
</dbReference>
<dbReference type="RefSeq" id="XP_026733581.1">
    <property type="nucleotide sequence ID" value="XM_026877780.1"/>
</dbReference>
<organism evidence="3 4">
    <name type="scientific">Trichoplusia ni</name>
    <name type="common">Cabbage looper</name>
    <dbReference type="NCBI Taxonomy" id="7111"/>
    <lineage>
        <taxon>Eukaryota</taxon>
        <taxon>Metazoa</taxon>
        <taxon>Ecdysozoa</taxon>
        <taxon>Arthropoda</taxon>
        <taxon>Hexapoda</taxon>
        <taxon>Insecta</taxon>
        <taxon>Pterygota</taxon>
        <taxon>Neoptera</taxon>
        <taxon>Endopterygota</taxon>
        <taxon>Lepidoptera</taxon>
        <taxon>Glossata</taxon>
        <taxon>Ditrysia</taxon>
        <taxon>Noctuoidea</taxon>
        <taxon>Noctuidae</taxon>
        <taxon>Plusiinae</taxon>
        <taxon>Trichoplusia</taxon>
    </lineage>
</organism>
<sequence>MKAALIFDSVNDLVFGKWDSSFIERMKTFSVQENQTDVTESDTVSQLLAPIITSQRVMAAQFGNTYSSIQCKDKTTIVFDEWLDHVFMVISEDYVDDAHRELLDFKTFVQHICGQNINFLHSSIYQDWLSVLLDSRTKGDTIPGANGVIGESGATMAALNALKATSKDIKLPHQHSHFMLFVGDKLLALYSSRGSEDLSPPDLILLSIQCVAAQEYWKDVSDEDSNENREIIRLPWLSTENSAIVNLCAGSAASPCAPHSIHLAEVAPRITFVVVVDMDLREVGIAAYMSNQILANLRRLLLQRNLELLPNTLDALETSIKKTTDSLRKNKAHSNLCARLTSRMLELRKSCTTTTPLTPETTATAMHTALEAVIEQLKPDIPGLKMEQPLKDLRGILAPYVEFLCVKAKRFFSLGSGETDASCSLTLHKYVEEFPGLIHFIYVDRTTGRFLAPDMADCADMLAPNTVRRAVCRSFGVVREGYCAATWRRGALHGCALVWWERRGQPVRPARAPHPAAVRALPPPGDILGAFYRQLLELAFPGDTRGVAVKELICIHLGLLPASTAVQQARRLAHSVHELAGEVSTGAADLL</sequence>
<dbReference type="Pfam" id="PF19036">
    <property type="entry name" value="Fuz_longin_1"/>
    <property type="match status" value="1"/>
</dbReference>
<gene>
    <name evidence="4" type="primary">LOC113497946</name>
</gene>
<dbReference type="KEGG" id="tnl:113497946"/>
<dbReference type="PANTHER" id="PTHR12761:SF1">
    <property type="entry name" value="BLOC-3 COMPLEX MEMBER HPS1"/>
    <property type="match status" value="1"/>
</dbReference>
<dbReference type="GO" id="GO:0031085">
    <property type="term" value="C:BLOC-3 complex"/>
    <property type="evidence" value="ECO:0007669"/>
    <property type="project" value="TreeGrafter"/>
</dbReference>
<dbReference type="InterPro" id="IPR043970">
    <property type="entry name" value="FUZ/MON1/HPS1_longin_3"/>
</dbReference>
<evidence type="ECO:0000259" key="1">
    <source>
        <dbReference type="Pfam" id="PF19036"/>
    </source>
</evidence>
<dbReference type="CTD" id="3257"/>
<feature type="domain" description="FUZ/MON1/HPS1 first Longin" evidence="1">
    <location>
        <begin position="4"/>
        <end position="116"/>
    </location>
</feature>
<reference evidence="4" key="1">
    <citation type="submission" date="2025-08" db="UniProtKB">
        <authorList>
            <consortium name="RefSeq"/>
        </authorList>
    </citation>
    <scope>IDENTIFICATION</scope>
</reference>
<dbReference type="FunCoup" id="A0A7E5VZQ6">
    <property type="interactions" value="12"/>
</dbReference>
<keyword evidence="3" id="KW-1185">Reference proteome</keyword>
<evidence type="ECO:0000313" key="4">
    <source>
        <dbReference type="RefSeq" id="XP_026733581.1"/>
    </source>
</evidence>
<dbReference type="AlphaFoldDB" id="A0A7E5VZQ6"/>
<dbReference type="GO" id="GO:0016192">
    <property type="term" value="P:vesicle-mediated transport"/>
    <property type="evidence" value="ECO:0007669"/>
    <property type="project" value="InterPro"/>
</dbReference>
<dbReference type="InterPro" id="IPR043972">
    <property type="entry name" value="FUZ/MON1/HPS1_longin_1"/>
</dbReference>
<evidence type="ECO:0000313" key="3">
    <source>
        <dbReference type="Proteomes" id="UP000322000"/>
    </source>
</evidence>
<feature type="domain" description="FUZ/MON1/HPS1 third Longin" evidence="2">
    <location>
        <begin position="436"/>
        <end position="577"/>
    </location>
</feature>
<dbReference type="PANTHER" id="PTHR12761">
    <property type="entry name" value="HERMANSKY-PUDLAK SYNDROME PROTEIN 1"/>
    <property type="match status" value="1"/>
</dbReference>
<evidence type="ECO:0000259" key="2">
    <source>
        <dbReference type="Pfam" id="PF19038"/>
    </source>
</evidence>
<dbReference type="GeneID" id="113497946"/>
<dbReference type="Proteomes" id="UP000322000">
    <property type="component" value="Chromosome 10"/>
</dbReference>
<name>A0A7E5VZQ6_TRINI</name>
<dbReference type="OrthoDB" id="10255234at2759"/>
<protein>
    <submittedName>
        <fullName evidence="4">Hermansky-Pudlak syndrome 1 protein homolog isoform X1</fullName>
    </submittedName>
</protein>
<proteinExistence type="predicted"/>
<dbReference type="InterPro" id="IPR026053">
    <property type="entry name" value="HPS1"/>
</dbReference>
<accession>A0A7E5VZQ6</accession>
<dbReference type="GO" id="GO:0005085">
    <property type="term" value="F:guanyl-nucleotide exchange factor activity"/>
    <property type="evidence" value="ECO:0007669"/>
    <property type="project" value="TreeGrafter"/>
</dbReference>